<evidence type="ECO:0000256" key="2">
    <source>
        <dbReference type="ARBA" id="ARBA00023125"/>
    </source>
</evidence>
<keyword evidence="4" id="KW-0175">Coiled coil</keyword>
<dbReference type="SUPFAM" id="SSF55073">
    <property type="entry name" value="Nucleotide cyclase"/>
    <property type="match status" value="1"/>
</dbReference>
<dbReference type="PANTHER" id="PTHR30146">
    <property type="entry name" value="LACI-RELATED TRANSCRIPTIONAL REPRESSOR"/>
    <property type="match status" value="1"/>
</dbReference>
<keyword evidence="1" id="KW-0805">Transcription regulation</keyword>
<dbReference type="GO" id="GO:0003700">
    <property type="term" value="F:DNA-binding transcription factor activity"/>
    <property type="evidence" value="ECO:0007669"/>
    <property type="project" value="TreeGrafter"/>
</dbReference>
<name>A0A8J2U515_9GAMM</name>
<dbReference type="CDD" id="cd06267">
    <property type="entry name" value="PBP1_LacI_sugar_binding-like"/>
    <property type="match status" value="1"/>
</dbReference>
<evidence type="ECO:0000313" key="7">
    <source>
        <dbReference type="Proteomes" id="UP000619743"/>
    </source>
</evidence>
<dbReference type="InterPro" id="IPR043128">
    <property type="entry name" value="Rev_trsase/Diguanyl_cyclase"/>
</dbReference>
<dbReference type="PROSITE" id="PS50887">
    <property type="entry name" value="GGDEF"/>
    <property type="match status" value="1"/>
</dbReference>
<dbReference type="Pfam" id="PF00990">
    <property type="entry name" value="GGDEF"/>
    <property type="match status" value="1"/>
</dbReference>
<feature type="domain" description="GGDEF" evidence="5">
    <location>
        <begin position="507"/>
        <end position="641"/>
    </location>
</feature>
<dbReference type="GO" id="GO:0000976">
    <property type="term" value="F:transcription cis-regulatory region binding"/>
    <property type="evidence" value="ECO:0007669"/>
    <property type="project" value="TreeGrafter"/>
</dbReference>
<keyword evidence="3" id="KW-0804">Transcription</keyword>
<evidence type="ECO:0000256" key="4">
    <source>
        <dbReference type="SAM" id="Coils"/>
    </source>
</evidence>
<evidence type="ECO:0000313" key="6">
    <source>
        <dbReference type="EMBL" id="GGA76731.1"/>
    </source>
</evidence>
<dbReference type="InterPro" id="IPR028082">
    <property type="entry name" value="Peripla_BP_I"/>
</dbReference>
<evidence type="ECO:0000256" key="1">
    <source>
        <dbReference type="ARBA" id="ARBA00023015"/>
    </source>
</evidence>
<proteinExistence type="predicted"/>
<reference evidence="7" key="1">
    <citation type="journal article" date="2019" name="Int. J. Syst. Evol. Microbiol.">
        <title>The Global Catalogue of Microorganisms (GCM) 10K type strain sequencing project: providing services to taxonomists for standard genome sequencing and annotation.</title>
        <authorList>
            <consortium name="The Broad Institute Genomics Platform"/>
            <consortium name="The Broad Institute Genome Sequencing Center for Infectious Disease"/>
            <person name="Wu L."/>
            <person name="Ma J."/>
        </authorList>
    </citation>
    <scope>NUCLEOTIDE SEQUENCE [LARGE SCALE GENOMIC DNA]</scope>
    <source>
        <strain evidence="7">CGMCC 1.10130</strain>
    </source>
</reference>
<dbReference type="InterPro" id="IPR046335">
    <property type="entry name" value="LacI/GalR-like_sensor"/>
</dbReference>
<feature type="coiled-coil region" evidence="4">
    <location>
        <begin position="446"/>
        <end position="477"/>
    </location>
</feature>
<dbReference type="CDD" id="cd01949">
    <property type="entry name" value="GGDEF"/>
    <property type="match status" value="1"/>
</dbReference>
<dbReference type="RefSeq" id="WP_087506940.1">
    <property type="nucleotide sequence ID" value="NZ_BMDX01000007.1"/>
</dbReference>
<accession>A0A8J2U515</accession>
<dbReference type="SUPFAM" id="SSF53822">
    <property type="entry name" value="Periplasmic binding protein-like I"/>
    <property type="match status" value="1"/>
</dbReference>
<dbReference type="EMBL" id="BMDX01000007">
    <property type="protein sequence ID" value="GGA76731.1"/>
    <property type="molecule type" value="Genomic_DNA"/>
</dbReference>
<dbReference type="NCBIfam" id="TIGR00254">
    <property type="entry name" value="GGDEF"/>
    <property type="match status" value="1"/>
</dbReference>
<sequence>MSRLRIGYMTNEVVGSHQRLLFRAIAEQAQIAGVDLVAYEGRCLNSPLFRDNQYNLIFDFIDECLLDGLVISSCSVFGFLSTEAMNQWFNQRFKLPVASIGGPLADASNIMLNDEQGLTKLLQHVIDEHQCQHFVFVGGPELNQEAAERLNVFWRVMSANGIEKNAITMPGDFTAQSGIEAMAEVVAIRAQGQLIDAVAFANDEMAIAAIDYLNRVHPDLVNQLVITGFDDSHYASMIAPSLSTVKQPFEQMAAKAIEDLIGRIKHQQPVADYCFNTVPVFRRSCGCTPQQSERQVQLHRFAGSNYKMHEMTQSYNVNELFAQLAAGLPYFDVVSCYVALYEGGRFLHSDTDSNRVPKQSRLVFAYHQHQHCPLQSAIVFNTHELLPASFWDVNRSLPLLVKPLMFDNQHFGFIIFDVSEGWLEDMEDIRRQVARTLNAALLFEEKATAVREVELANERLQQLNSELEKVNELLSKRSVTDELTGLYNRRGFFDLVRQYAVTDRVLNRCTLFYADMNDLKMVNDKLGHHQGDCAIQLVAEALRMTFRNEDIIGRIGGDEFVVCAKRCGPQDIGSLVQRFEQSMAKCNQRSSLPWDVSSCMGYQVFNGGTEQDLERALELADHMLYRNKAAYKRRKALQAERTRDSDH</sequence>
<keyword evidence="7" id="KW-1185">Reference proteome</keyword>
<dbReference type="PANTHER" id="PTHR30146:SF24">
    <property type="entry name" value="XYLOSE OPERON REGULATORY PROTEIN"/>
    <property type="match status" value="1"/>
</dbReference>
<dbReference type="InterPro" id="IPR029787">
    <property type="entry name" value="Nucleotide_cyclase"/>
</dbReference>
<dbReference type="Proteomes" id="UP000619743">
    <property type="component" value="Unassembled WGS sequence"/>
</dbReference>
<organism evidence="6 7">
    <name type="scientific">Neiella marina</name>
    <dbReference type="NCBI Taxonomy" id="508461"/>
    <lineage>
        <taxon>Bacteria</taxon>
        <taxon>Pseudomonadati</taxon>
        <taxon>Pseudomonadota</taxon>
        <taxon>Gammaproteobacteria</taxon>
        <taxon>Alteromonadales</taxon>
        <taxon>Echinimonadaceae</taxon>
        <taxon>Neiella</taxon>
    </lineage>
</organism>
<dbReference type="AlphaFoldDB" id="A0A8J2U515"/>
<protein>
    <recommendedName>
        <fullName evidence="5">GGDEF domain-containing protein</fullName>
    </recommendedName>
</protein>
<dbReference type="SMART" id="SM00267">
    <property type="entry name" value="GGDEF"/>
    <property type="match status" value="1"/>
</dbReference>
<dbReference type="Pfam" id="PF13377">
    <property type="entry name" value="Peripla_BP_3"/>
    <property type="match status" value="1"/>
</dbReference>
<gene>
    <name evidence="6" type="ORF">GCM10011369_18300</name>
</gene>
<keyword evidence="2" id="KW-0238">DNA-binding</keyword>
<dbReference type="OrthoDB" id="8864477at2"/>
<dbReference type="Gene3D" id="3.30.70.270">
    <property type="match status" value="1"/>
</dbReference>
<evidence type="ECO:0000256" key="3">
    <source>
        <dbReference type="ARBA" id="ARBA00023163"/>
    </source>
</evidence>
<dbReference type="Gene3D" id="3.40.50.2300">
    <property type="match status" value="2"/>
</dbReference>
<evidence type="ECO:0000259" key="5">
    <source>
        <dbReference type="PROSITE" id="PS50887"/>
    </source>
</evidence>
<comment type="caution">
    <text evidence="6">The sequence shown here is derived from an EMBL/GenBank/DDBJ whole genome shotgun (WGS) entry which is preliminary data.</text>
</comment>
<dbReference type="InterPro" id="IPR000160">
    <property type="entry name" value="GGDEF_dom"/>
</dbReference>